<name>A0AAW8JK56_9GAMM</name>
<evidence type="ECO:0000313" key="6">
    <source>
        <dbReference type="Proteomes" id="UP001243195"/>
    </source>
</evidence>
<dbReference type="GO" id="GO:0044550">
    <property type="term" value="P:secondary metabolite biosynthetic process"/>
    <property type="evidence" value="ECO:0007669"/>
    <property type="project" value="TreeGrafter"/>
</dbReference>
<dbReference type="RefSeq" id="WP_308957057.1">
    <property type="nucleotide sequence ID" value="NZ_JAVICY010000029.1"/>
</dbReference>
<accession>A0AAW8JK56</accession>
<keyword evidence="3 5" id="KW-0560">Oxidoreductase</keyword>
<dbReference type="Pfam" id="PF01494">
    <property type="entry name" value="FAD_binding_3"/>
    <property type="match status" value="2"/>
</dbReference>
<evidence type="ECO:0000256" key="3">
    <source>
        <dbReference type="ARBA" id="ARBA00023002"/>
    </source>
</evidence>
<dbReference type="PRINTS" id="PR00420">
    <property type="entry name" value="RNGMNOXGNASE"/>
</dbReference>
<dbReference type="EMBL" id="JAVIDA010000027">
    <property type="protein sequence ID" value="MDQ9072858.1"/>
    <property type="molecule type" value="Genomic_DNA"/>
</dbReference>
<feature type="domain" description="FAD-binding" evidence="4">
    <location>
        <begin position="301"/>
        <end position="368"/>
    </location>
</feature>
<dbReference type="Proteomes" id="UP001243195">
    <property type="component" value="Unassembled WGS sequence"/>
</dbReference>
<organism evidence="5 6">
    <name type="scientific">Acinetobacter gerneri</name>
    <dbReference type="NCBI Taxonomy" id="202952"/>
    <lineage>
        <taxon>Bacteria</taxon>
        <taxon>Pseudomonadati</taxon>
        <taxon>Pseudomonadota</taxon>
        <taxon>Gammaproteobacteria</taxon>
        <taxon>Moraxellales</taxon>
        <taxon>Moraxellaceae</taxon>
        <taxon>Acinetobacter</taxon>
    </lineage>
</organism>
<reference evidence="5" key="1">
    <citation type="submission" date="2023-08" db="EMBL/GenBank/DDBJ databases">
        <title>Emergence of clinically-relevant ST2 carbapenem-resistant Acinetobacter baumannii strains in hospital sewages in Zhejiang, East of China.</title>
        <authorList>
            <person name="Kaichao C."/>
            <person name="Zhang R."/>
        </authorList>
    </citation>
    <scope>NUCLEOTIDE SEQUENCE</scope>
    <source>
        <strain evidence="5">M-SY-60</strain>
    </source>
</reference>
<evidence type="ECO:0000256" key="2">
    <source>
        <dbReference type="ARBA" id="ARBA00022827"/>
    </source>
</evidence>
<dbReference type="PANTHER" id="PTHR46720">
    <property type="entry name" value="HYDROXYLASE, PUTATIVE (AFU_ORTHOLOGUE AFUA_3G01460)-RELATED"/>
    <property type="match status" value="1"/>
</dbReference>
<feature type="domain" description="FAD-binding" evidence="4">
    <location>
        <begin position="5"/>
        <end position="169"/>
    </location>
</feature>
<evidence type="ECO:0000259" key="4">
    <source>
        <dbReference type="Pfam" id="PF01494"/>
    </source>
</evidence>
<evidence type="ECO:0000256" key="1">
    <source>
        <dbReference type="ARBA" id="ARBA00022630"/>
    </source>
</evidence>
<dbReference type="PANTHER" id="PTHR46720:SF3">
    <property type="entry name" value="FAD-BINDING DOMAIN-CONTAINING PROTEIN-RELATED"/>
    <property type="match status" value="1"/>
</dbReference>
<dbReference type="SUPFAM" id="SSF54373">
    <property type="entry name" value="FAD-linked reductases, C-terminal domain"/>
    <property type="match status" value="1"/>
</dbReference>
<evidence type="ECO:0000313" key="5">
    <source>
        <dbReference type="EMBL" id="MDQ9072858.1"/>
    </source>
</evidence>
<dbReference type="Gene3D" id="3.50.50.60">
    <property type="entry name" value="FAD/NAD(P)-binding domain"/>
    <property type="match status" value="1"/>
</dbReference>
<dbReference type="InterPro" id="IPR036188">
    <property type="entry name" value="FAD/NAD-bd_sf"/>
</dbReference>
<dbReference type="SUPFAM" id="SSF51905">
    <property type="entry name" value="FAD/NAD(P)-binding domain"/>
    <property type="match status" value="1"/>
</dbReference>
<comment type="caution">
    <text evidence="5">The sequence shown here is derived from an EMBL/GenBank/DDBJ whole genome shotgun (WGS) entry which is preliminary data.</text>
</comment>
<proteinExistence type="predicted"/>
<dbReference type="InterPro" id="IPR002938">
    <property type="entry name" value="FAD-bd"/>
</dbReference>
<dbReference type="GO" id="GO:0071949">
    <property type="term" value="F:FAD binding"/>
    <property type="evidence" value="ECO:0007669"/>
    <property type="project" value="InterPro"/>
</dbReference>
<dbReference type="EC" id="1.14.13.1" evidence="5"/>
<protein>
    <submittedName>
        <fullName evidence="5">Salicylate 1-monooxygenase</fullName>
        <ecNumber evidence="5">1.14.13.1</ecNumber>
    </submittedName>
</protein>
<dbReference type="InterPro" id="IPR017631">
    <property type="entry name" value="Salicylate_mOase"/>
</dbReference>
<gene>
    <name evidence="5" type="primary">salA</name>
    <name evidence="5" type="ORF">RFH51_15475</name>
</gene>
<dbReference type="NCBIfam" id="TIGR03219">
    <property type="entry name" value="salicylate_mono"/>
    <property type="match status" value="1"/>
</dbReference>
<dbReference type="GO" id="GO:0018658">
    <property type="term" value="F:salicylate 1-monooxygenase activity"/>
    <property type="evidence" value="ECO:0007669"/>
    <property type="project" value="UniProtKB-EC"/>
</dbReference>
<dbReference type="AlphaFoldDB" id="A0AAW8JK56"/>
<dbReference type="InterPro" id="IPR051104">
    <property type="entry name" value="FAD_monoxygenase"/>
</dbReference>
<keyword evidence="2" id="KW-0274">FAD</keyword>
<sequence>MEAPVRVAIIGGGIAGLALATQLVKHSHLDVQLYEAAAQFSEIGAGISFGANAVNAIQHLNLSEEYHGIADKVAAPYTDVWFQWRNGYTDEFLSASLAENVGQSSVHRADFLDAIIARMPLENAHFSKKIQSISENDQEIILTFQDGSSASCDYLIGADGIHSNVRQYVLSSQQALPVYPKFSGTWAYRGIIKYQDYKNAIQNLQNDPEIADVPQMFLGKDKHILTFPIRQGEEINIVAFKSNRDDTQLAENTAWTQPVSKAQMLSDFSDWSDSCIALLDLIDNPTIWALHEIDELNSYQSQSGRVILIGDAAHAMLPHQGAGAGQGLEDAAVLAELFKNAQINREALPKISEIYQDLRLERACKVQRTSRESGEIYELYSGEYPDFDSIGTHLAHRFDWLWEHDLQQDFQIIQNQLTQYFQQEQSKESCAL</sequence>
<keyword evidence="1" id="KW-0285">Flavoprotein</keyword>